<dbReference type="RefSeq" id="WP_191853646.1">
    <property type="nucleotide sequence ID" value="NZ_JACERG010000015.1"/>
</dbReference>
<dbReference type="SMART" id="SM00922">
    <property type="entry name" value="MR_MLE"/>
    <property type="match status" value="1"/>
</dbReference>
<accession>A0A7W2DVL0</accession>
<dbReference type="GO" id="GO:0016052">
    <property type="term" value="P:carbohydrate catabolic process"/>
    <property type="evidence" value="ECO:0007669"/>
    <property type="project" value="TreeGrafter"/>
</dbReference>
<dbReference type="AlphaFoldDB" id="A0A7W2DVL0"/>
<dbReference type="SUPFAM" id="SSF54826">
    <property type="entry name" value="Enolase N-terminal domain-like"/>
    <property type="match status" value="1"/>
</dbReference>
<reference evidence="6 7" key="1">
    <citation type="submission" date="2020-07" db="EMBL/GenBank/DDBJ databases">
        <title>Differential regulation of undecylprodigiosin biosynthesis in the yeast-scavenging Streptomyces strain MBK6.</title>
        <authorList>
            <person name="Baral B."/>
            <person name="Siitonen V."/>
            <person name="Laughlin M."/>
            <person name="Yamada K."/>
            <person name="Ilomaeki M."/>
            <person name="Metsae-Ketelae M."/>
            <person name="Niemi J."/>
        </authorList>
    </citation>
    <scope>NUCLEOTIDE SEQUENCE [LARGE SCALE GENOMIC DNA]</scope>
    <source>
        <strain evidence="6 7">MBK6</strain>
    </source>
</reference>
<protein>
    <submittedName>
        <fullName evidence="6">Mandelate racemase</fullName>
    </submittedName>
</protein>
<name>A0A7W2DVL0_9ACTN</name>
<dbReference type="InterPro" id="IPR029065">
    <property type="entry name" value="Enolase_C-like"/>
</dbReference>
<dbReference type="InterPro" id="IPR036849">
    <property type="entry name" value="Enolase-like_C_sf"/>
</dbReference>
<dbReference type="Pfam" id="PF13378">
    <property type="entry name" value="MR_MLE_C"/>
    <property type="match status" value="1"/>
</dbReference>
<dbReference type="InterPro" id="IPR029017">
    <property type="entry name" value="Enolase-like_N"/>
</dbReference>
<dbReference type="GO" id="GO:0016836">
    <property type="term" value="F:hydro-lyase activity"/>
    <property type="evidence" value="ECO:0007669"/>
    <property type="project" value="TreeGrafter"/>
</dbReference>
<evidence type="ECO:0000259" key="5">
    <source>
        <dbReference type="SMART" id="SM00922"/>
    </source>
</evidence>
<comment type="caution">
    <text evidence="6">The sequence shown here is derived from an EMBL/GenBank/DDBJ whole genome shotgun (WGS) entry which is preliminary data.</text>
</comment>
<feature type="domain" description="Mandelate racemase/muconate lactonizing enzyme C-terminal" evidence="5">
    <location>
        <begin position="163"/>
        <end position="260"/>
    </location>
</feature>
<dbReference type="Proteomes" id="UP000587608">
    <property type="component" value="Unassembled WGS sequence"/>
</dbReference>
<dbReference type="Gene3D" id="3.30.390.10">
    <property type="entry name" value="Enolase-like, N-terminal domain"/>
    <property type="match status" value="1"/>
</dbReference>
<dbReference type="InterPro" id="IPR013342">
    <property type="entry name" value="Mandelate_racemase_C"/>
</dbReference>
<dbReference type="EMBL" id="JACERG010000015">
    <property type="protein sequence ID" value="MBA5223845.1"/>
    <property type="molecule type" value="Genomic_DNA"/>
</dbReference>
<evidence type="ECO:0000256" key="3">
    <source>
        <dbReference type="ARBA" id="ARBA00022842"/>
    </source>
</evidence>
<gene>
    <name evidence="6" type="ORF">H1X69_20810</name>
</gene>
<evidence type="ECO:0000256" key="1">
    <source>
        <dbReference type="ARBA" id="ARBA00001946"/>
    </source>
</evidence>
<dbReference type="SUPFAM" id="SSF51604">
    <property type="entry name" value="Enolase C-terminal domain-like"/>
    <property type="match status" value="1"/>
</dbReference>
<dbReference type="InterPro" id="IPR046945">
    <property type="entry name" value="RHMD-like"/>
</dbReference>
<sequence length="390" mass="41604">MTRSGPEPSGGVPAVPPDPDCPVDAVDVHAFEVPVDGPGGTEQDGTLDWHSTTMVLVRVHAGGRTGIGYTYGDLSVAAFAESVLAPVVRGASAAAPAALWQAMGVRTRNAGRPGVGAMAVSAVDVALWDLKARLLDLPLVHLLPAYHERVPVYGSGGFTNYPLDRLTDQLGGWGRQGIPRVKLKTSREPGRDPARLTAVRRALGDEVEILTDANGALGRKEALYWAGRFHEEWDVRWFEEPVSSADLEGLRLLRERGPARLEIAAGEYAYTARDFVNLVRAGAVDCLQADVTRCGGITGLLEIAGLSAAEHLDLSAHCAPAVSAHAFCAVRRARHLEYFHDHVRVEGLLLDGTLSPAGGALRPDTGRPGLGLDVKWADAEPYRVHGTRPV</sequence>
<feature type="region of interest" description="Disordered" evidence="4">
    <location>
        <begin position="1"/>
        <end position="21"/>
    </location>
</feature>
<keyword evidence="2" id="KW-0479">Metal-binding</keyword>
<dbReference type="GO" id="GO:0000287">
    <property type="term" value="F:magnesium ion binding"/>
    <property type="evidence" value="ECO:0007669"/>
    <property type="project" value="TreeGrafter"/>
</dbReference>
<dbReference type="PANTHER" id="PTHR13794">
    <property type="entry name" value="ENOLASE SUPERFAMILY, MANDELATE RACEMASE"/>
    <property type="match status" value="1"/>
</dbReference>
<evidence type="ECO:0000313" key="6">
    <source>
        <dbReference type="EMBL" id="MBA5223845.1"/>
    </source>
</evidence>
<dbReference type="PANTHER" id="PTHR13794:SF58">
    <property type="entry name" value="MITOCHONDRIAL ENOLASE SUPERFAMILY MEMBER 1"/>
    <property type="match status" value="1"/>
</dbReference>
<organism evidence="6 7">
    <name type="scientific">Streptomyces griseoaurantiacus</name>
    <dbReference type="NCBI Taxonomy" id="68213"/>
    <lineage>
        <taxon>Bacteria</taxon>
        <taxon>Bacillati</taxon>
        <taxon>Actinomycetota</taxon>
        <taxon>Actinomycetes</taxon>
        <taxon>Kitasatosporales</taxon>
        <taxon>Streptomycetaceae</taxon>
        <taxon>Streptomyces</taxon>
        <taxon>Streptomyces aurantiacus group</taxon>
    </lineage>
</organism>
<keyword evidence="3" id="KW-0460">Magnesium</keyword>
<evidence type="ECO:0000256" key="4">
    <source>
        <dbReference type="SAM" id="MobiDB-lite"/>
    </source>
</evidence>
<comment type="cofactor">
    <cofactor evidence="1">
        <name>Mg(2+)</name>
        <dbReference type="ChEBI" id="CHEBI:18420"/>
    </cofactor>
</comment>
<dbReference type="SFLD" id="SFLDG00179">
    <property type="entry name" value="mandelate_racemase"/>
    <property type="match status" value="1"/>
</dbReference>
<dbReference type="Gene3D" id="3.20.20.120">
    <property type="entry name" value="Enolase-like C-terminal domain"/>
    <property type="match status" value="1"/>
</dbReference>
<evidence type="ECO:0000256" key="2">
    <source>
        <dbReference type="ARBA" id="ARBA00022723"/>
    </source>
</evidence>
<evidence type="ECO:0000313" key="7">
    <source>
        <dbReference type="Proteomes" id="UP000587608"/>
    </source>
</evidence>
<dbReference type="Pfam" id="PF02746">
    <property type="entry name" value="MR_MLE_N"/>
    <property type="match status" value="1"/>
</dbReference>
<dbReference type="InterPro" id="IPR013341">
    <property type="entry name" value="Mandelate_racemase_N_dom"/>
</dbReference>
<dbReference type="CDD" id="cd03328">
    <property type="entry name" value="MR_like_3"/>
    <property type="match status" value="1"/>
</dbReference>
<proteinExistence type="predicted"/>
<dbReference type="SFLD" id="SFLDS00001">
    <property type="entry name" value="Enolase"/>
    <property type="match status" value="1"/>
</dbReference>